<gene>
    <name evidence="1" type="ORF">T11_12412</name>
</gene>
<dbReference type="Proteomes" id="UP000055024">
    <property type="component" value="Unassembled WGS sequence"/>
</dbReference>
<comment type="caution">
    <text evidence="1">The sequence shown here is derived from an EMBL/GenBank/DDBJ whole genome shotgun (WGS) entry which is preliminary data.</text>
</comment>
<reference evidence="1 2" key="1">
    <citation type="submission" date="2015-01" db="EMBL/GenBank/DDBJ databases">
        <title>Evolution of Trichinella species and genotypes.</title>
        <authorList>
            <person name="Korhonen P.K."/>
            <person name="Edoardo P."/>
            <person name="Giuseppe L.R."/>
            <person name="Gasser R.B."/>
        </authorList>
    </citation>
    <scope>NUCLEOTIDE SEQUENCE [LARGE SCALE GENOMIC DNA]</scope>
    <source>
        <strain evidence="1">ISS1029</strain>
    </source>
</reference>
<protein>
    <submittedName>
        <fullName evidence="1">Uncharacterized protein</fullName>
    </submittedName>
</protein>
<sequence length="57" mass="6618">MRLVGPKECWSTYNIFIFCDFLYEILSLHHCLESPLITRFEHFSAGGNVMDAHKGNQ</sequence>
<keyword evidence="2" id="KW-1185">Reference proteome</keyword>
<name>A0A0V1HLQ2_9BILA</name>
<dbReference type="AlphaFoldDB" id="A0A0V1HLQ2"/>
<evidence type="ECO:0000313" key="2">
    <source>
        <dbReference type="Proteomes" id="UP000055024"/>
    </source>
</evidence>
<proteinExistence type="predicted"/>
<organism evidence="1 2">
    <name type="scientific">Trichinella zimbabwensis</name>
    <dbReference type="NCBI Taxonomy" id="268475"/>
    <lineage>
        <taxon>Eukaryota</taxon>
        <taxon>Metazoa</taxon>
        <taxon>Ecdysozoa</taxon>
        <taxon>Nematoda</taxon>
        <taxon>Enoplea</taxon>
        <taxon>Dorylaimia</taxon>
        <taxon>Trichinellida</taxon>
        <taxon>Trichinellidae</taxon>
        <taxon>Trichinella</taxon>
    </lineage>
</organism>
<evidence type="ECO:0000313" key="1">
    <source>
        <dbReference type="EMBL" id="KRZ11231.1"/>
    </source>
</evidence>
<accession>A0A0V1HLQ2</accession>
<dbReference type="EMBL" id="JYDP01000051">
    <property type="protein sequence ID" value="KRZ11231.1"/>
    <property type="molecule type" value="Genomic_DNA"/>
</dbReference>